<comment type="caution">
    <text evidence="2">The sequence shown here is derived from an EMBL/GenBank/DDBJ whole genome shotgun (WGS) entry which is preliminary data.</text>
</comment>
<dbReference type="Pfam" id="PF07538">
    <property type="entry name" value="ChW"/>
    <property type="match status" value="1"/>
</dbReference>
<organism evidence="2">
    <name type="scientific">Acidicaldus sp</name>
    <dbReference type="NCBI Taxonomy" id="1872105"/>
    <lineage>
        <taxon>Bacteria</taxon>
        <taxon>Pseudomonadati</taxon>
        <taxon>Pseudomonadota</taxon>
        <taxon>Alphaproteobacteria</taxon>
        <taxon>Acetobacterales</taxon>
        <taxon>Acetobacteraceae</taxon>
        <taxon>Acidicaldus</taxon>
    </lineage>
</organism>
<dbReference type="AlphaFoldDB" id="A0A8J4M6I8"/>
<feature type="compositionally biased region" description="Basic residues" evidence="1">
    <location>
        <begin position="331"/>
        <end position="344"/>
    </location>
</feature>
<feature type="region of interest" description="Disordered" evidence="1">
    <location>
        <begin position="128"/>
        <end position="164"/>
    </location>
</feature>
<reference evidence="2" key="1">
    <citation type="journal article" date="2020" name="mSystems">
        <title>Genome- and Community-Level Interaction Insights into Carbon Utilization and Element Cycling Functions of Hydrothermarchaeota in Hydrothermal Sediment.</title>
        <authorList>
            <person name="Zhou Z."/>
            <person name="Liu Y."/>
            <person name="Xu W."/>
            <person name="Pan J."/>
            <person name="Luo Z.H."/>
            <person name="Li M."/>
        </authorList>
    </citation>
    <scope>NUCLEOTIDE SEQUENCE</scope>
    <source>
        <strain evidence="2">SpSt-997</strain>
    </source>
</reference>
<sequence>MSEAAPPRPSALAPSQKMFSELRVSGHLMTLETGLFCIVQTPGQRRVEDGSGLPGVRISLAPGPLGRQQAVSISTFRPDGWLSGASDAALVRVTEGPAQVLVTIYQAPGGPENAPRLQVLRLAEEPGAARPGAPAAAIPPAPAQRAPALAPVSAGGPAGPAASPFPAREGVEIMAHVQMRGDIGAMLGEWVGERGSKRWIEGFVMVPRGEVSARDIEYQAVLGRGWLSPWVEGGQLCGSRGMALPLLGVRIRLRGPAAETHTCTYTATFVDGTTIGPVGDGGACEAESMAPLEAFQIVIQRRPQAAAATASETGARKPRPAPPAPSPTRGKAAKTKPAPARRGR</sequence>
<dbReference type="InterPro" id="IPR006637">
    <property type="entry name" value="ChW"/>
</dbReference>
<evidence type="ECO:0000313" key="2">
    <source>
        <dbReference type="EMBL" id="HGC43153.1"/>
    </source>
</evidence>
<protein>
    <recommendedName>
        <fullName evidence="3">Hydrophobic W protein</fullName>
    </recommendedName>
</protein>
<feature type="compositionally biased region" description="Low complexity" evidence="1">
    <location>
        <begin position="143"/>
        <end position="164"/>
    </location>
</feature>
<evidence type="ECO:0008006" key="3">
    <source>
        <dbReference type="Google" id="ProtNLM"/>
    </source>
</evidence>
<evidence type="ECO:0000256" key="1">
    <source>
        <dbReference type="SAM" id="MobiDB-lite"/>
    </source>
</evidence>
<proteinExistence type="predicted"/>
<name>A0A8J4M6I8_9PROT</name>
<feature type="region of interest" description="Disordered" evidence="1">
    <location>
        <begin position="303"/>
        <end position="344"/>
    </location>
</feature>
<gene>
    <name evidence="2" type="ORF">ENY07_08035</name>
</gene>
<accession>A0A8J4M6I8</accession>
<dbReference type="EMBL" id="DTQM01000158">
    <property type="protein sequence ID" value="HGC43153.1"/>
    <property type="molecule type" value="Genomic_DNA"/>
</dbReference>